<evidence type="ECO:0000256" key="1">
    <source>
        <dbReference type="SAM" id="MobiDB-lite"/>
    </source>
</evidence>
<dbReference type="Proteomes" id="UP000002247">
    <property type="component" value="Chromosome"/>
</dbReference>
<organism evidence="3 4">
    <name type="scientific">Segniliparus rotundus (strain ATCC BAA-972 / CDC 1076 / CIP 108378 / DSM 44985 / JCM 13578)</name>
    <dbReference type="NCBI Taxonomy" id="640132"/>
    <lineage>
        <taxon>Bacteria</taxon>
        <taxon>Bacillati</taxon>
        <taxon>Actinomycetota</taxon>
        <taxon>Actinomycetes</taxon>
        <taxon>Mycobacteriales</taxon>
        <taxon>Segniliparaceae</taxon>
        <taxon>Segniliparus</taxon>
    </lineage>
</organism>
<feature type="signal peptide" evidence="2">
    <location>
        <begin position="1"/>
        <end position="23"/>
    </location>
</feature>
<name>D6ZDQ6_SEGRD</name>
<keyword evidence="2" id="KW-0732">Signal</keyword>
<sequence>MRRPLLVLSALAFVLVGCGQGREAHPATPTRLTPVATSSASPKAAGQASPKATASTSASATVATFVGHWRGHGRSLVVGADGTGKVVARTYQKCGDPGVSGPCDTLDGDEIKPGAVTQIKITAVREAVDVVIADFTVQETTLDVPRGSTGTLTLNPVRDALQIAINGTQGDGYYCGPKADPGYCGA</sequence>
<accession>D6ZDQ6</accession>
<dbReference type="RefSeq" id="WP_013139762.1">
    <property type="nucleotide sequence ID" value="NC_014168.1"/>
</dbReference>
<protein>
    <recommendedName>
        <fullName evidence="5">Lipoprotein</fullName>
    </recommendedName>
</protein>
<dbReference type="KEGG" id="srt:Srot_2882"/>
<proteinExistence type="predicted"/>
<dbReference type="PROSITE" id="PS51257">
    <property type="entry name" value="PROKAR_LIPOPROTEIN"/>
    <property type="match status" value="1"/>
</dbReference>
<evidence type="ECO:0000313" key="3">
    <source>
        <dbReference type="EMBL" id="ADG99313.1"/>
    </source>
</evidence>
<dbReference type="OrthoDB" id="4750984at2"/>
<dbReference type="EMBL" id="CP001958">
    <property type="protein sequence ID" value="ADG99313.1"/>
    <property type="molecule type" value="Genomic_DNA"/>
</dbReference>
<gene>
    <name evidence="3" type="ordered locus">Srot_2882</name>
</gene>
<evidence type="ECO:0008006" key="5">
    <source>
        <dbReference type="Google" id="ProtNLM"/>
    </source>
</evidence>
<feature type="chain" id="PRO_5039020911" description="Lipoprotein" evidence="2">
    <location>
        <begin position="24"/>
        <end position="186"/>
    </location>
</feature>
<reference evidence="3 4" key="1">
    <citation type="journal article" date="2010" name="Stand. Genomic Sci.">
        <title>Complete genome sequence of Segniliparus rotundus type strain (CDC 1076).</title>
        <authorList>
            <person name="Sikorski J."/>
            <person name="Lapidus A."/>
            <person name="Copeland A."/>
            <person name="Misra M."/>
            <person name="Glavina Del Rio T."/>
            <person name="Nolan M."/>
            <person name="Lucas S."/>
            <person name="Chen F."/>
            <person name="Tice H."/>
            <person name="Cheng J.F."/>
            <person name="Jando M."/>
            <person name="Schneider S."/>
            <person name="Bruce D."/>
            <person name="Goodwin L."/>
            <person name="Pitluck S."/>
            <person name="Liolios K."/>
            <person name="Mikhailova N."/>
            <person name="Pati A."/>
            <person name="Ivanova N."/>
            <person name="Mavromatis K."/>
            <person name="Chen A."/>
            <person name="Palaniappan K."/>
            <person name="Chertkov O."/>
            <person name="Land M."/>
            <person name="Hauser L."/>
            <person name="Chang Y.J."/>
            <person name="Jeffries C.D."/>
            <person name="Brettin T."/>
            <person name="Detter J.C."/>
            <person name="Han C."/>
            <person name="Rohde M."/>
            <person name="Goker M."/>
            <person name="Bristow J."/>
            <person name="Eisen J.A."/>
            <person name="Markowitz V."/>
            <person name="Hugenholtz P."/>
            <person name="Kyrpides N.C."/>
            <person name="Klenk H.P."/>
        </authorList>
    </citation>
    <scope>NUCLEOTIDE SEQUENCE [LARGE SCALE GENOMIC DNA]</scope>
    <source>
        <strain evidence="4">ATCC BAA-972 / CDC 1076 / CIP 108378 / DSM 44985 / JCM 13578</strain>
    </source>
</reference>
<evidence type="ECO:0000256" key="2">
    <source>
        <dbReference type="SAM" id="SignalP"/>
    </source>
</evidence>
<feature type="region of interest" description="Disordered" evidence="1">
    <location>
        <begin position="23"/>
        <end position="53"/>
    </location>
</feature>
<dbReference type="HOGENOM" id="CLU_1453469_0_0_11"/>
<dbReference type="STRING" id="640132.Srot_2882"/>
<keyword evidence="4" id="KW-1185">Reference proteome</keyword>
<evidence type="ECO:0000313" key="4">
    <source>
        <dbReference type="Proteomes" id="UP000002247"/>
    </source>
</evidence>
<dbReference type="AlphaFoldDB" id="D6ZDQ6"/>